<dbReference type="RefSeq" id="WP_211144448.1">
    <property type="nucleotide sequence ID" value="NZ_JAEEGB010000038.1"/>
</dbReference>
<dbReference type="AlphaFoldDB" id="A0A934I2V6"/>
<protein>
    <submittedName>
        <fullName evidence="1">Uncharacterized protein</fullName>
    </submittedName>
</protein>
<keyword evidence="2" id="KW-1185">Reference proteome</keyword>
<dbReference type="Proteomes" id="UP000622687">
    <property type="component" value="Unassembled WGS sequence"/>
</dbReference>
<proteinExistence type="predicted"/>
<evidence type="ECO:0000313" key="2">
    <source>
        <dbReference type="Proteomes" id="UP000622687"/>
    </source>
</evidence>
<gene>
    <name evidence="1" type="ORF">I6U51_20650</name>
</gene>
<name>A0A934I2V6_9CLOT</name>
<comment type="caution">
    <text evidence="1">The sequence shown here is derived from an EMBL/GenBank/DDBJ whole genome shotgun (WGS) entry which is preliminary data.</text>
</comment>
<dbReference type="EMBL" id="JAEEGB010000038">
    <property type="protein sequence ID" value="MBI6875087.1"/>
    <property type="molecule type" value="Genomic_DNA"/>
</dbReference>
<accession>A0A934I2V6</accession>
<organism evidence="1 2">
    <name type="scientific">Clostridium aciditolerans</name>
    <dbReference type="NCBI Taxonomy" id="339861"/>
    <lineage>
        <taxon>Bacteria</taxon>
        <taxon>Bacillati</taxon>
        <taxon>Bacillota</taxon>
        <taxon>Clostridia</taxon>
        <taxon>Eubacteriales</taxon>
        <taxon>Clostridiaceae</taxon>
        <taxon>Clostridium</taxon>
    </lineage>
</organism>
<sequence>MKDIDDVLKDIRQIDGQADRLKNMISNAYEGYEYNGASEVIINRDKGLDRINSSAYRIQVNSPSSPTIIAMVDEGIDHYVATVVDAYIENQ</sequence>
<reference evidence="1" key="1">
    <citation type="submission" date="2020-12" db="EMBL/GenBank/DDBJ databases">
        <title>Clostridium thailandense sp. nov., a novel acetogenic bacterium isolated from peat land soil in Thailand.</title>
        <authorList>
            <person name="Chaikitkaew S."/>
            <person name="Birkeland N.K."/>
        </authorList>
    </citation>
    <scope>NUCLEOTIDE SEQUENCE</scope>
    <source>
        <strain evidence="1">DSM 17425</strain>
    </source>
</reference>
<evidence type="ECO:0000313" key="1">
    <source>
        <dbReference type="EMBL" id="MBI6875087.1"/>
    </source>
</evidence>